<dbReference type="Proteomes" id="UP000789920">
    <property type="component" value="Unassembled WGS sequence"/>
</dbReference>
<proteinExistence type="predicted"/>
<accession>A0ACA9MGR5</accession>
<comment type="caution">
    <text evidence="1">The sequence shown here is derived from an EMBL/GenBank/DDBJ whole genome shotgun (WGS) entry which is preliminary data.</text>
</comment>
<sequence>MSIFIIRPINYRDDFSAYNADIDVEYNRLFIHFPVAFVHPVDVLDVQNTIKCRTNGHSYENYGLGDKDCYLVIDVGGFNKVTVDVTSQTAIIGTENTLDSYITVYPNMDLHFQLGMGFLVRKFGYSSDNLLDIQMVLANGTIINSVKEHTELL</sequence>
<dbReference type="EMBL" id="CAJVQC010007313">
    <property type="protein sequence ID" value="CAG8577549.1"/>
    <property type="molecule type" value="Genomic_DNA"/>
</dbReference>
<feature type="non-terminal residue" evidence="1">
    <location>
        <position position="153"/>
    </location>
</feature>
<keyword evidence="2" id="KW-1185">Reference proteome</keyword>
<reference evidence="1" key="1">
    <citation type="submission" date="2021-06" db="EMBL/GenBank/DDBJ databases">
        <authorList>
            <person name="Kallberg Y."/>
            <person name="Tangrot J."/>
            <person name="Rosling A."/>
        </authorList>
    </citation>
    <scope>NUCLEOTIDE SEQUENCE</scope>
    <source>
        <strain evidence="1">MA461A</strain>
    </source>
</reference>
<organism evidence="1 2">
    <name type="scientific">Racocetra persica</name>
    <dbReference type="NCBI Taxonomy" id="160502"/>
    <lineage>
        <taxon>Eukaryota</taxon>
        <taxon>Fungi</taxon>
        <taxon>Fungi incertae sedis</taxon>
        <taxon>Mucoromycota</taxon>
        <taxon>Glomeromycotina</taxon>
        <taxon>Glomeromycetes</taxon>
        <taxon>Diversisporales</taxon>
        <taxon>Gigasporaceae</taxon>
        <taxon>Racocetra</taxon>
    </lineage>
</organism>
<gene>
    <name evidence="1" type="ORF">RPERSI_LOCUS5003</name>
</gene>
<name>A0ACA9MGR5_9GLOM</name>
<evidence type="ECO:0000313" key="1">
    <source>
        <dbReference type="EMBL" id="CAG8577549.1"/>
    </source>
</evidence>
<protein>
    <submittedName>
        <fullName evidence="1">19574_t:CDS:1</fullName>
    </submittedName>
</protein>
<evidence type="ECO:0000313" key="2">
    <source>
        <dbReference type="Proteomes" id="UP000789920"/>
    </source>
</evidence>